<dbReference type="EnsemblMetazoa" id="MESCA010050-RA">
    <property type="protein sequence ID" value="MESCA010050-PA"/>
    <property type="gene ID" value="MESCA010050"/>
</dbReference>
<evidence type="ECO:0000313" key="1">
    <source>
        <dbReference type="EnsemblMetazoa" id="MESCA010050-PA"/>
    </source>
</evidence>
<organism evidence="1 2">
    <name type="scientific">Megaselia scalaris</name>
    <name type="common">Humpbacked fly</name>
    <name type="synonym">Phora scalaris</name>
    <dbReference type="NCBI Taxonomy" id="36166"/>
    <lineage>
        <taxon>Eukaryota</taxon>
        <taxon>Metazoa</taxon>
        <taxon>Ecdysozoa</taxon>
        <taxon>Arthropoda</taxon>
        <taxon>Hexapoda</taxon>
        <taxon>Insecta</taxon>
        <taxon>Pterygota</taxon>
        <taxon>Neoptera</taxon>
        <taxon>Endopterygota</taxon>
        <taxon>Diptera</taxon>
        <taxon>Brachycera</taxon>
        <taxon>Muscomorpha</taxon>
        <taxon>Platypezoidea</taxon>
        <taxon>Phoridae</taxon>
        <taxon>Megaseliini</taxon>
        <taxon>Megaselia</taxon>
    </lineage>
</organism>
<reference evidence="1" key="2">
    <citation type="submission" date="2015-06" db="UniProtKB">
        <authorList>
            <consortium name="EnsemblMetazoa"/>
        </authorList>
    </citation>
    <scope>IDENTIFICATION</scope>
</reference>
<keyword evidence="2" id="KW-1185">Reference proteome</keyword>
<proteinExistence type="predicted"/>
<accession>T1H1I8</accession>
<name>T1H1I8_MEGSC</name>
<sequence length="125" mass="14323">DVKRFGVLDNFSCFPFENKLGEIKNCLRSGNLPLEQIAKRIGESFYDDIFKQSRNLNEENTTTQIAGLSQKKNKFINSKTPKKYMGTFLNIFSSDGVIDDVSSEISTSEIYGKMFRLKKDNTFEL</sequence>
<dbReference type="HOGENOM" id="CLU_1998258_0_0_1"/>
<dbReference type="EMBL" id="CAQQ02190977">
    <property type="status" value="NOT_ANNOTATED_CDS"/>
    <property type="molecule type" value="Genomic_DNA"/>
</dbReference>
<evidence type="ECO:0000313" key="2">
    <source>
        <dbReference type="Proteomes" id="UP000015102"/>
    </source>
</evidence>
<reference evidence="2" key="1">
    <citation type="submission" date="2013-02" db="EMBL/GenBank/DDBJ databases">
        <authorList>
            <person name="Hughes D."/>
        </authorList>
    </citation>
    <scope>NUCLEOTIDE SEQUENCE</scope>
    <source>
        <strain>Durham</strain>
        <strain evidence="2">NC isolate 2 -- Noor lab</strain>
    </source>
</reference>
<dbReference type="Proteomes" id="UP000015102">
    <property type="component" value="Unassembled WGS sequence"/>
</dbReference>
<protein>
    <submittedName>
        <fullName evidence="1">Uncharacterized protein</fullName>
    </submittedName>
</protein>
<dbReference type="AlphaFoldDB" id="T1H1I8"/>
<dbReference type="EMBL" id="CAQQ02190978">
    <property type="status" value="NOT_ANNOTATED_CDS"/>
    <property type="molecule type" value="Genomic_DNA"/>
</dbReference>